<reference evidence="1 4" key="2">
    <citation type="submission" date="2018-07" db="EMBL/GenBank/DDBJ databases">
        <title>High quality draft genome sequencing of Enterococcus faecium exhibiting probiotic potential isolated from mucus of freshwater fish.</title>
        <authorList>
            <person name="El-Jeni R."/>
            <person name="Ghedira K."/>
            <person name="Abdelhak S."/>
            <person name="El-Bour M."/>
            <person name="Bouhaouala-Zahar B."/>
        </authorList>
    </citation>
    <scope>NUCLEOTIDE SEQUENCE [LARGE SCALE GENOMIC DNA]</scope>
    <source>
        <strain evidence="1 4">R.A73</strain>
    </source>
</reference>
<sequence length="119" mass="13794">MPYGQKTINRKCCKGSILFSVLLLFLLCTFLLTAALESYRLSMDLNIRIKNYYIAKIMKQMALSEQSILAEKSEGIFYYTTGSVTYQWVQQSLFLEIEVSPFIFRFIEEVKNDTDTGTE</sequence>
<dbReference type="NCBIfam" id="NF041014">
    <property type="entry name" value="pilin_ComGG_2"/>
    <property type="match status" value="1"/>
</dbReference>
<evidence type="ECO:0008006" key="5">
    <source>
        <dbReference type="Google" id="ProtNLM"/>
    </source>
</evidence>
<evidence type="ECO:0000313" key="1">
    <source>
        <dbReference type="EMBL" id="KAA0691245.1"/>
    </source>
</evidence>
<dbReference type="EMBL" id="QOVC01000004">
    <property type="protein sequence ID" value="KAA0691245.1"/>
    <property type="molecule type" value="Genomic_DNA"/>
</dbReference>
<evidence type="ECO:0000313" key="3">
    <source>
        <dbReference type="Proteomes" id="UP000194885"/>
    </source>
</evidence>
<name>A0A242BMI4_ENTFC</name>
<evidence type="ECO:0000313" key="4">
    <source>
        <dbReference type="Proteomes" id="UP000448762"/>
    </source>
</evidence>
<proteinExistence type="predicted"/>
<comment type="caution">
    <text evidence="2">The sequence shown here is derived from an EMBL/GenBank/DDBJ whole genome shotgun (WGS) entry which is preliminary data.</text>
</comment>
<gene>
    <name evidence="2" type="ORF">A5810_000685</name>
    <name evidence="1" type="ORF">DTX73_06965</name>
</gene>
<dbReference type="AlphaFoldDB" id="A0A242BMI4"/>
<dbReference type="Proteomes" id="UP000194885">
    <property type="component" value="Unassembled WGS sequence"/>
</dbReference>
<dbReference type="EMBL" id="NGKW01000001">
    <property type="protein sequence ID" value="OTN96350.1"/>
    <property type="molecule type" value="Genomic_DNA"/>
</dbReference>
<organism evidence="2 3">
    <name type="scientific">Enterococcus faecium</name>
    <name type="common">Streptococcus faecium</name>
    <dbReference type="NCBI Taxonomy" id="1352"/>
    <lineage>
        <taxon>Bacteria</taxon>
        <taxon>Bacillati</taxon>
        <taxon>Bacillota</taxon>
        <taxon>Bacilli</taxon>
        <taxon>Lactobacillales</taxon>
        <taxon>Enterococcaceae</taxon>
        <taxon>Enterococcus</taxon>
    </lineage>
</organism>
<accession>A0A242BMI4</accession>
<dbReference type="RefSeq" id="WP_086311451.1">
    <property type="nucleotide sequence ID" value="NZ_JABTDD010000022.1"/>
</dbReference>
<protein>
    <recommendedName>
        <fullName evidence="5">Late competence protein ComGG</fullName>
    </recommendedName>
</protein>
<evidence type="ECO:0000313" key="2">
    <source>
        <dbReference type="EMBL" id="OTN96350.1"/>
    </source>
</evidence>
<dbReference type="Proteomes" id="UP000448762">
    <property type="component" value="Unassembled WGS sequence"/>
</dbReference>
<dbReference type="InterPro" id="IPR047665">
    <property type="entry name" value="ComGG_streptococcus-type"/>
</dbReference>
<reference evidence="2 3" key="1">
    <citation type="submission" date="2017-05" db="EMBL/GenBank/DDBJ databases">
        <title>The Genome Sequence of Enterococcus faecium 7H8_DIV0219.</title>
        <authorList>
            <consortium name="The Broad Institute Genomics Platform"/>
            <consortium name="The Broad Institute Genomic Center for Infectious Diseases"/>
            <person name="Earl A."/>
            <person name="Manson A."/>
            <person name="Schwartman J."/>
            <person name="Gilmore M."/>
            <person name="Abouelleil A."/>
            <person name="Cao P."/>
            <person name="Chapman S."/>
            <person name="Cusick C."/>
            <person name="Shea T."/>
            <person name="Young S."/>
            <person name="Neafsey D."/>
            <person name="Nusbaum C."/>
            <person name="Birren B."/>
        </authorList>
    </citation>
    <scope>NUCLEOTIDE SEQUENCE [LARGE SCALE GENOMIC DNA]</scope>
    <source>
        <strain evidence="2 3">7H8_DIV0219</strain>
    </source>
</reference>